<feature type="transmembrane region" description="Helical" evidence="8">
    <location>
        <begin position="164"/>
        <end position="183"/>
    </location>
</feature>
<comment type="function">
    <text evidence="1 8">Probably involved in transport through the plasma membrane.</text>
</comment>
<comment type="similarity">
    <text evidence="3 8">Belongs to the CTL (choline transporter-like) family.</text>
</comment>
<feature type="transmembrane region" description="Helical" evidence="8">
    <location>
        <begin position="136"/>
        <end position="157"/>
    </location>
</feature>
<organism evidence="10 11">
    <name type="scientific">Saccharomycopsis crataegensis</name>
    <dbReference type="NCBI Taxonomy" id="43959"/>
    <lineage>
        <taxon>Eukaryota</taxon>
        <taxon>Fungi</taxon>
        <taxon>Dikarya</taxon>
        <taxon>Ascomycota</taxon>
        <taxon>Saccharomycotina</taxon>
        <taxon>Saccharomycetes</taxon>
        <taxon>Saccharomycopsidaceae</taxon>
        <taxon>Saccharomycopsis</taxon>
    </lineage>
</organism>
<feature type="transmembrane region" description="Helical" evidence="8">
    <location>
        <begin position="87"/>
        <end position="111"/>
    </location>
</feature>
<keyword evidence="7 8" id="KW-0472">Membrane</keyword>
<dbReference type="Proteomes" id="UP001360560">
    <property type="component" value="Unassembled WGS sequence"/>
</dbReference>
<evidence type="ECO:0000313" key="11">
    <source>
        <dbReference type="Proteomes" id="UP001360560"/>
    </source>
</evidence>
<accession>A0AAV5QJJ0</accession>
<proteinExistence type="inferred from homology"/>
<keyword evidence="6 8" id="KW-1133">Transmembrane helix</keyword>
<dbReference type="GO" id="GO:0005886">
    <property type="term" value="C:plasma membrane"/>
    <property type="evidence" value="ECO:0007669"/>
    <property type="project" value="UniProtKB-SubCell"/>
</dbReference>
<evidence type="ECO:0000256" key="2">
    <source>
        <dbReference type="ARBA" id="ARBA00004651"/>
    </source>
</evidence>
<evidence type="ECO:0000256" key="3">
    <source>
        <dbReference type="ARBA" id="ARBA00007168"/>
    </source>
</evidence>
<dbReference type="EMBL" id="BTFZ01000003">
    <property type="protein sequence ID" value="GMM34786.1"/>
    <property type="molecule type" value="Genomic_DNA"/>
</dbReference>
<dbReference type="GO" id="GO:0022857">
    <property type="term" value="F:transmembrane transporter activity"/>
    <property type="evidence" value="ECO:0007669"/>
    <property type="project" value="UniProtKB-UniRule"/>
</dbReference>
<evidence type="ECO:0000313" key="10">
    <source>
        <dbReference type="EMBL" id="GMM34786.1"/>
    </source>
</evidence>
<evidence type="ECO:0000256" key="5">
    <source>
        <dbReference type="ARBA" id="ARBA00022692"/>
    </source>
</evidence>
<protein>
    <recommendedName>
        <fullName evidence="4 8">Protein PNS1</fullName>
    </recommendedName>
</protein>
<sequence length="546" mass="61118">MSYNRPAAPPPAYQNQNDPQYQQQQGPYDNQEQNGWTQQQQQQQQQSNDDPEKGSWGNDNMGSGKPESDAQSFDDAFKVEKPRFNDWPFAVFFYLVVFGFLAVAVITIRAYHLTHSSQGGGIYNNNTGDSLNTNTIIMFMFAIAIAVVLATMVIAFAKLWPRKFITIGLICNVIFGLGTAIAYLVMKYWSAGIVFLVFTCLCAWCYWTCRHRIPFSGAVLSIVIDVMKDHPSVLLVSLLGVVISGAFSVFFAFVVTSTYVKFDDTSSNPGCSVSGGSCSQSTLIGVLVFVFFAGYYITEVIRNVIHTTISGVYGVWYYLSKSDQGEPKNAAWGAFKRAMTYSFGSICEGSLIVAIISLIRQGINILRQNALANNEMCQAFLLCFLDMVVMVLEWLVRWFNHYAYSYIALYGTNYTSASKDVYELFRYKGFDAMINDCLINTALSFYSVFIAYVTALFVFLYLRLTKPSYNDSGSFYGPLVAFGFLIAGQIANVSTTVITSGTSTFFIALARDPEVFRLSYPEQFEEIFRTYPQVLEKLNLPHSNGN</sequence>
<feature type="region of interest" description="Disordered" evidence="9">
    <location>
        <begin position="1"/>
        <end position="71"/>
    </location>
</feature>
<keyword evidence="5 8" id="KW-0812">Transmembrane</keyword>
<comment type="caution">
    <text evidence="10">The sequence shown here is derived from an EMBL/GenBank/DDBJ whole genome shotgun (WGS) entry which is preliminary data.</text>
</comment>
<evidence type="ECO:0000256" key="7">
    <source>
        <dbReference type="ARBA" id="ARBA00023136"/>
    </source>
</evidence>
<feature type="transmembrane region" description="Helical" evidence="8">
    <location>
        <begin position="189"/>
        <end position="207"/>
    </location>
</feature>
<feature type="transmembrane region" description="Helical" evidence="8">
    <location>
        <begin position="339"/>
        <end position="359"/>
    </location>
</feature>
<evidence type="ECO:0000256" key="1">
    <source>
        <dbReference type="ARBA" id="ARBA00002957"/>
    </source>
</evidence>
<dbReference type="InterPro" id="IPR007603">
    <property type="entry name" value="Choline_transptr-like"/>
</dbReference>
<feature type="transmembrane region" description="Helical" evidence="8">
    <location>
        <begin position="233"/>
        <end position="260"/>
    </location>
</feature>
<evidence type="ECO:0000256" key="6">
    <source>
        <dbReference type="ARBA" id="ARBA00022989"/>
    </source>
</evidence>
<dbReference type="AlphaFoldDB" id="A0AAV5QJJ0"/>
<comment type="subcellular location">
    <subcellularLocation>
        <location evidence="2 8">Cell membrane</location>
        <topology evidence="2 8">Multi-pass membrane protein</topology>
    </subcellularLocation>
</comment>
<dbReference type="Pfam" id="PF04515">
    <property type="entry name" value="Choline_transpo"/>
    <property type="match status" value="1"/>
</dbReference>
<reference evidence="10 11" key="1">
    <citation type="journal article" date="2023" name="Elife">
        <title>Identification of key yeast species and microbe-microbe interactions impacting larval growth of Drosophila in the wild.</title>
        <authorList>
            <person name="Mure A."/>
            <person name="Sugiura Y."/>
            <person name="Maeda R."/>
            <person name="Honda K."/>
            <person name="Sakurai N."/>
            <person name="Takahashi Y."/>
            <person name="Watada M."/>
            <person name="Katoh T."/>
            <person name="Gotoh A."/>
            <person name="Gotoh Y."/>
            <person name="Taniguchi I."/>
            <person name="Nakamura K."/>
            <person name="Hayashi T."/>
            <person name="Katayama T."/>
            <person name="Uemura T."/>
            <person name="Hattori Y."/>
        </authorList>
    </citation>
    <scope>NUCLEOTIDE SEQUENCE [LARGE SCALE GENOMIC DNA]</scope>
    <source>
        <strain evidence="10 11">SC-9</strain>
    </source>
</reference>
<keyword evidence="11" id="KW-1185">Reference proteome</keyword>
<feature type="transmembrane region" description="Helical" evidence="8">
    <location>
        <begin position="280"/>
        <end position="297"/>
    </location>
</feature>
<gene>
    <name evidence="10" type="ORF">DASC09_021110</name>
</gene>
<evidence type="ECO:0000256" key="9">
    <source>
        <dbReference type="SAM" id="MobiDB-lite"/>
    </source>
</evidence>
<feature type="transmembrane region" description="Helical" evidence="8">
    <location>
        <begin position="443"/>
        <end position="462"/>
    </location>
</feature>
<name>A0AAV5QJJ0_9ASCO</name>
<feature type="transmembrane region" description="Helical" evidence="8">
    <location>
        <begin position="379"/>
        <end position="396"/>
    </location>
</feature>
<dbReference type="PANTHER" id="PTHR12385">
    <property type="entry name" value="CHOLINE TRANSPORTER-LIKE (SLC FAMILY 44)"/>
    <property type="match status" value="1"/>
</dbReference>
<dbReference type="GeneID" id="90072765"/>
<feature type="compositionally biased region" description="Low complexity" evidence="9">
    <location>
        <begin position="13"/>
        <end position="31"/>
    </location>
</feature>
<dbReference type="RefSeq" id="XP_064851786.1">
    <property type="nucleotide sequence ID" value="XM_064995714.1"/>
</dbReference>
<dbReference type="PANTHER" id="PTHR12385:SF4">
    <property type="entry name" value="PROTEIN PNS1"/>
    <property type="match status" value="1"/>
</dbReference>
<feature type="transmembrane region" description="Helical" evidence="8">
    <location>
        <begin position="474"/>
        <end position="491"/>
    </location>
</feature>
<evidence type="ECO:0000256" key="4">
    <source>
        <dbReference type="ARBA" id="ARBA00015388"/>
    </source>
</evidence>
<evidence type="ECO:0000256" key="8">
    <source>
        <dbReference type="RuleBase" id="RU368066"/>
    </source>
</evidence>